<protein>
    <submittedName>
        <fullName evidence="6">LacI family DNA-binding transcriptional regulator</fullName>
    </submittedName>
</protein>
<gene>
    <name evidence="6" type="ORF">K6K13_00080</name>
</gene>
<evidence type="ECO:0000256" key="4">
    <source>
        <dbReference type="ARBA" id="ARBA00023163"/>
    </source>
</evidence>
<keyword evidence="1" id="KW-0678">Repressor</keyword>
<dbReference type="EMBL" id="CP081864">
    <property type="protein sequence ID" value="QZN95947.1"/>
    <property type="molecule type" value="Genomic_DNA"/>
</dbReference>
<dbReference type="CDD" id="cd01392">
    <property type="entry name" value="HTH_LacI"/>
    <property type="match status" value="1"/>
</dbReference>
<dbReference type="PROSITE" id="PS50932">
    <property type="entry name" value="HTH_LACI_2"/>
    <property type="match status" value="1"/>
</dbReference>
<dbReference type="CDD" id="cd06274">
    <property type="entry name" value="PBP1_FruR"/>
    <property type="match status" value="1"/>
</dbReference>
<dbReference type="SUPFAM" id="SSF47413">
    <property type="entry name" value="lambda repressor-like DNA-binding domains"/>
    <property type="match status" value="1"/>
</dbReference>
<dbReference type="RefSeq" id="WP_222159015.1">
    <property type="nucleotide sequence ID" value="NZ_CP081864.1"/>
</dbReference>
<proteinExistence type="predicted"/>
<name>A0ABX9ALA2_9ENTR</name>
<dbReference type="SMART" id="SM00354">
    <property type="entry name" value="HTH_LACI"/>
    <property type="match status" value="1"/>
</dbReference>
<sequence length="347" mass="38869">MAKTVEQIANDLNLSITTVRLVLNGKAEQYRISAKTQQRITHYVTEHGYTVNYTARSLKLNKTDTLGLIIPRLSNPFFSTLAEKLEIRCRAAGYQLMISCTYSDAKYENKLVDALLQRNVDGLFVVPSSRQTQLHHVKMVNRPLVVLDRDFGAEDVSLVVSDNLQGGVQLAQAMLARSLDKGTTLCDEPLYFMAGDTRQPAIKERLKGYQQALLQHGIKAPAEWILQAEHNRREDGVAMMQTFLARHAHAPKAFIASSLPVLEGVLSALRERYGAIPADMNIGTFDEHAMLGFLANNLWSMRQDEDAWAEQAFTLMQRALHGENPLARAIIPMTLIHRRQALSDLSS</sequence>
<dbReference type="Proteomes" id="UP000825886">
    <property type="component" value="Chromosome"/>
</dbReference>
<evidence type="ECO:0000313" key="7">
    <source>
        <dbReference type="Proteomes" id="UP000825886"/>
    </source>
</evidence>
<feature type="domain" description="HTH lacI-type" evidence="5">
    <location>
        <begin position="3"/>
        <end position="60"/>
    </location>
</feature>
<dbReference type="GO" id="GO:0003677">
    <property type="term" value="F:DNA binding"/>
    <property type="evidence" value="ECO:0007669"/>
    <property type="project" value="UniProtKB-KW"/>
</dbReference>
<dbReference type="InterPro" id="IPR028082">
    <property type="entry name" value="Peripla_BP_I"/>
</dbReference>
<evidence type="ECO:0000256" key="1">
    <source>
        <dbReference type="ARBA" id="ARBA00022491"/>
    </source>
</evidence>
<reference evidence="6 7" key="1">
    <citation type="submission" date="2021-08" db="EMBL/GenBank/DDBJ databases">
        <title>Culture and genomic analysis of Symbiopectobacterium purcellii sp. nov. gen. nov., isolated from the leafhopper Empoasca decipiens.</title>
        <authorList>
            <person name="Nadal-Jimenez P."/>
            <person name="Siozios S."/>
            <person name="Halliday N."/>
            <person name="Camara M."/>
            <person name="Hurst G.D.D."/>
        </authorList>
    </citation>
    <scope>NUCLEOTIDE SEQUENCE [LARGE SCALE GENOMIC DNA]</scope>
    <source>
        <strain evidence="6 7">SyEd1</strain>
    </source>
</reference>
<dbReference type="Gene3D" id="3.40.50.2300">
    <property type="match status" value="2"/>
</dbReference>
<organism evidence="6 7">
    <name type="scientific">Symbiopectobacterium purcellii</name>
    <dbReference type="NCBI Taxonomy" id="2871826"/>
    <lineage>
        <taxon>Bacteria</taxon>
        <taxon>Pseudomonadati</taxon>
        <taxon>Pseudomonadota</taxon>
        <taxon>Gammaproteobacteria</taxon>
        <taxon>Enterobacterales</taxon>
        <taxon>Enterobacteriaceae</taxon>
    </lineage>
</organism>
<keyword evidence="3 6" id="KW-0238">DNA-binding</keyword>
<dbReference type="InterPro" id="IPR025997">
    <property type="entry name" value="SBP_2_dom"/>
</dbReference>
<accession>A0ABX9ALA2</accession>
<evidence type="ECO:0000259" key="5">
    <source>
        <dbReference type="PROSITE" id="PS50932"/>
    </source>
</evidence>
<evidence type="ECO:0000313" key="6">
    <source>
        <dbReference type="EMBL" id="QZN95947.1"/>
    </source>
</evidence>
<dbReference type="InterPro" id="IPR010982">
    <property type="entry name" value="Lambda_DNA-bd_dom_sf"/>
</dbReference>
<dbReference type="SUPFAM" id="SSF53822">
    <property type="entry name" value="Periplasmic binding protein-like I"/>
    <property type="match status" value="1"/>
</dbReference>
<keyword evidence="4" id="KW-0804">Transcription</keyword>
<evidence type="ECO:0000256" key="2">
    <source>
        <dbReference type="ARBA" id="ARBA00023015"/>
    </source>
</evidence>
<evidence type="ECO:0000256" key="3">
    <source>
        <dbReference type="ARBA" id="ARBA00023125"/>
    </source>
</evidence>
<dbReference type="Pfam" id="PF13407">
    <property type="entry name" value="Peripla_BP_4"/>
    <property type="match status" value="1"/>
</dbReference>
<dbReference type="InterPro" id="IPR000843">
    <property type="entry name" value="HTH_LacI"/>
</dbReference>
<keyword evidence="7" id="KW-1185">Reference proteome</keyword>
<dbReference type="PANTHER" id="PTHR30146">
    <property type="entry name" value="LACI-RELATED TRANSCRIPTIONAL REPRESSOR"/>
    <property type="match status" value="1"/>
</dbReference>
<dbReference type="PANTHER" id="PTHR30146:SF45">
    <property type="entry name" value="CATABOLITE REPRESSOR_ACTIVATOR"/>
    <property type="match status" value="1"/>
</dbReference>
<keyword evidence="2" id="KW-0805">Transcription regulation</keyword>
<dbReference type="Gene3D" id="1.10.260.40">
    <property type="entry name" value="lambda repressor-like DNA-binding domains"/>
    <property type="match status" value="1"/>
</dbReference>